<sequence>MWSISQNFLFPTLILDYYEERLEEGQSMLEARDNTIVWLSLLGSRLFQRSIDILRDAGKILEFENIYYGGPGHVGITTVDPGLPYRDRYFEVTSPLDEGPFKDSDIWLPNDILFRPGQTPQQPYWSKMLAGTRVSADEMVSEGELGLCRFCFTALLQSSECLALPCEHWFCSSCVSSWLRTHDSCPDCCEEVMDASN</sequence>
<dbReference type="EMBL" id="JAQJAN010000012">
    <property type="protein sequence ID" value="KAJ5716163.1"/>
    <property type="molecule type" value="Genomic_DNA"/>
</dbReference>
<dbReference type="SMART" id="SM00184">
    <property type="entry name" value="RING"/>
    <property type="match status" value="1"/>
</dbReference>
<dbReference type="GO" id="GO:0008270">
    <property type="term" value="F:zinc ion binding"/>
    <property type="evidence" value="ECO:0007669"/>
    <property type="project" value="UniProtKB-KW"/>
</dbReference>
<feature type="domain" description="RING-type" evidence="5">
    <location>
        <begin position="148"/>
        <end position="188"/>
    </location>
</feature>
<keyword evidence="7" id="KW-1185">Reference proteome</keyword>
<dbReference type="Pfam" id="PF13639">
    <property type="entry name" value="zf-RING_2"/>
    <property type="match status" value="1"/>
</dbReference>
<evidence type="ECO:0000256" key="4">
    <source>
        <dbReference type="PROSITE-ProRule" id="PRU00175"/>
    </source>
</evidence>
<dbReference type="PROSITE" id="PS50089">
    <property type="entry name" value="ZF_RING_2"/>
    <property type="match status" value="1"/>
</dbReference>
<comment type="caution">
    <text evidence="6">The sequence shown here is derived from an EMBL/GenBank/DDBJ whole genome shotgun (WGS) entry which is preliminary data.</text>
</comment>
<evidence type="ECO:0000256" key="3">
    <source>
        <dbReference type="ARBA" id="ARBA00022833"/>
    </source>
</evidence>
<evidence type="ECO:0000259" key="5">
    <source>
        <dbReference type="PROSITE" id="PS50089"/>
    </source>
</evidence>
<dbReference type="SUPFAM" id="SSF57850">
    <property type="entry name" value="RING/U-box"/>
    <property type="match status" value="1"/>
</dbReference>
<evidence type="ECO:0000256" key="1">
    <source>
        <dbReference type="ARBA" id="ARBA00022723"/>
    </source>
</evidence>
<evidence type="ECO:0000256" key="2">
    <source>
        <dbReference type="ARBA" id="ARBA00022771"/>
    </source>
</evidence>
<dbReference type="InterPro" id="IPR013083">
    <property type="entry name" value="Znf_RING/FYVE/PHD"/>
</dbReference>
<evidence type="ECO:0000313" key="7">
    <source>
        <dbReference type="Proteomes" id="UP001215712"/>
    </source>
</evidence>
<dbReference type="InterPro" id="IPR001841">
    <property type="entry name" value="Znf_RING"/>
</dbReference>
<dbReference type="InterPro" id="IPR017907">
    <property type="entry name" value="Znf_RING_CS"/>
</dbReference>
<proteinExistence type="predicted"/>
<protein>
    <recommendedName>
        <fullName evidence="5">RING-type domain-containing protein</fullName>
    </recommendedName>
</protein>
<reference evidence="6" key="2">
    <citation type="submission" date="2023-01" db="EMBL/GenBank/DDBJ databases">
        <authorList>
            <person name="Petersen C."/>
        </authorList>
    </citation>
    <scope>NUCLEOTIDE SEQUENCE</scope>
    <source>
        <strain evidence="6">IBT 17514</strain>
    </source>
</reference>
<dbReference type="AlphaFoldDB" id="A0AAD6HGU8"/>
<dbReference type="Proteomes" id="UP001215712">
    <property type="component" value="Unassembled WGS sequence"/>
</dbReference>
<evidence type="ECO:0000313" key="6">
    <source>
        <dbReference type="EMBL" id="KAJ5716163.1"/>
    </source>
</evidence>
<keyword evidence="3" id="KW-0862">Zinc</keyword>
<organism evidence="6 7">
    <name type="scientific">Penicillium malachiteum</name>
    <dbReference type="NCBI Taxonomy" id="1324776"/>
    <lineage>
        <taxon>Eukaryota</taxon>
        <taxon>Fungi</taxon>
        <taxon>Dikarya</taxon>
        <taxon>Ascomycota</taxon>
        <taxon>Pezizomycotina</taxon>
        <taxon>Eurotiomycetes</taxon>
        <taxon>Eurotiomycetidae</taxon>
        <taxon>Eurotiales</taxon>
        <taxon>Aspergillaceae</taxon>
        <taxon>Penicillium</taxon>
    </lineage>
</organism>
<dbReference type="Gene3D" id="3.30.40.10">
    <property type="entry name" value="Zinc/RING finger domain, C3HC4 (zinc finger)"/>
    <property type="match status" value="1"/>
</dbReference>
<accession>A0AAD6HGU8</accession>
<gene>
    <name evidence="6" type="ORF">N7493_008074</name>
</gene>
<reference evidence="6" key="1">
    <citation type="journal article" date="2023" name="IMA Fungus">
        <title>Comparative genomic study of the Penicillium genus elucidates a diverse pangenome and 15 lateral gene transfer events.</title>
        <authorList>
            <person name="Petersen C."/>
            <person name="Sorensen T."/>
            <person name="Nielsen M.R."/>
            <person name="Sondergaard T.E."/>
            <person name="Sorensen J.L."/>
            <person name="Fitzpatrick D.A."/>
            <person name="Frisvad J.C."/>
            <person name="Nielsen K.L."/>
        </authorList>
    </citation>
    <scope>NUCLEOTIDE SEQUENCE</scope>
    <source>
        <strain evidence="6">IBT 17514</strain>
    </source>
</reference>
<name>A0AAD6HGU8_9EURO</name>
<keyword evidence="2 4" id="KW-0863">Zinc-finger</keyword>
<keyword evidence="1" id="KW-0479">Metal-binding</keyword>
<dbReference type="PROSITE" id="PS00518">
    <property type="entry name" value="ZF_RING_1"/>
    <property type="match status" value="1"/>
</dbReference>